<dbReference type="OrthoDB" id="6781630at2759"/>
<dbReference type="PROSITE" id="PS00615">
    <property type="entry name" value="C_TYPE_LECTIN_1"/>
    <property type="match status" value="1"/>
</dbReference>
<feature type="compositionally biased region" description="Polar residues" evidence="2">
    <location>
        <begin position="470"/>
        <end position="493"/>
    </location>
</feature>
<feature type="domain" description="C-type lectin" evidence="4">
    <location>
        <begin position="194"/>
        <end position="289"/>
    </location>
</feature>
<feature type="signal peptide" evidence="3">
    <location>
        <begin position="1"/>
        <end position="26"/>
    </location>
</feature>
<dbReference type="AlphaFoldDB" id="A0A9P0DU62"/>
<feature type="compositionally biased region" description="Low complexity" evidence="2">
    <location>
        <begin position="404"/>
        <end position="420"/>
    </location>
</feature>
<dbReference type="CDD" id="cd00037">
    <property type="entry name" value="CLECT"/>
    <property type="match status" value="1"/>
</dbReference>
<feature type="compositionally biased region" description="Low complexity" evidence="2">
    <location>
        <begin position="639"/>
        <end position="649"/>
    </location>
</feature>
<proteinExistence type="predicted"/>
<feature type="compositionally biased region" description="Polar residues" evidence="2">
    <location>
        <begin position="505"/>
        <end position="528"/>
    </location>
</feature>
<dbReference type="EMBL" id="OU898282">
    <property type="protein sequence ID" value="CAH1284031.1"/>
    <property type="molecule type" value="Genomic_DNA"/>
</dbReference>
<dbReference type="SUPFAM" id="SSF56436">
    <property type="entry name" value="C-type lectin-like"/>
    <property type="match status" value="2"/>
</dbReference>
<dbReference type="Proteomes" id="UP001153709">
    <property type="component" value="Chromosome 7"/>
</dbReference>
<keyword evidence="6" id="KW-1185">Reference proteome</keyword>
<name>A0A9P0DU62_DIABA</name>
<keyword evidence="1" id="KW-1015">Disulfide bond</keyword>
<evidence type="ECO:0000259" key="4">
    <source>
        <dbReference type="PROSITE" id="PS50041"/>
    </source>
</evidence>
<feature type="compositionally biased region" description="Polar residues" evidence="2">
    <location>
        <begin position="575"/>
        <end position="589"/>
    </location>
</feature>
<evidence type="ECO:0000256" key="2">
    <source>
        <dbReference type="SAM" id="MobiDB-lite"/>
    </source>
</evidence>
<reference evidence="5" key="1">
    <citation type="submission" date="2022-01" db="EMBL/GenBank/DDBJ databases">
        <authorList>
            <person name="King R."/>
        </authorList>
    </citation>
    <scope>NUCLEOTIDE SEQUENCE</scope>
</reference>
<dbReference type="InterPro" id="IPR018378">
    <property type="entry name" value="C-type_lectin_CS"/>
</dbReference>
<dbReference type="InterPro" id="IPR016187">
    <property type="entry name" value="CTDL_fold"/>
</dbReference>
<feature type="compositionally biased region" description="Low complexity" evidence="2">
    <location>
        <begin position="614"/>
        <end position="630"/>
    </location>
</feature>
<gene>
    <name evidence="5" type="ORF">DIABBA_LOCUS11429</name>
</gene>
<protein>
    <recommendedName>
        <fullName evidence="4">C-type lectin domain-containing protein</fullName>
    </recommendedName>
</protein>
<dbReference type="Gene3D" id="3.10.100.10">
    <property type="entry name" value="Mannose-Binding Protein A, subunit A"/>
    <property type="match status" value="2"/>
</dbReference>
<sequence length="736" mass="76170">MLGRSKCVLLAAFVIFQVCSRNIVKAQDEDEAVTKYKLTFLNETEPTYRNAQIKCKDLGMDLISIKSKEKNDAIFKHVSKIDNSSCYFTGAKRPLVNKAFVWPDETRLGFRNFGKNMPNNDGQPLIKPTIIVVVKSDGTDLIWKDAPYVTKCKPICEKMSDREMDPGPPPPPNPDQITFTEFFTKGQNRITRICEAVAKGSPLYIKNQKQMDELHEQLKANDDRYFYYLPMKRQNKNSPFMWEDGTEVTWMPNSVRKKDLCMGVKYRPAKNATVWEDANCYQTLPTMCVPKYTSLSKDGTTTESAISTNLPTTEPSTSEPAATEPSQNSEPTTTGVSSKVEQTESPPVSTPSGGDANISESVSAGGSGSTESQNEVTTKSEGAVTPTVPLETSPGKDASISGNVSADGSDSTSSQDGSVTPNVSPKIPLDGDASISGNLSANGSGSTDSQDGGVTPNVSPKIPLGGDASISGNVSADSSGSTGSQDGAVTPNVSPKIPLGGDASISGNVSADSSGSTGSQDGAVTPNVSPKIPLDGDASISGNVSADSSGSTGSQDGGVTPNVPPKIPIGGDASISGNVSANGSGSTGSQDGGVTPNVPPKIPLGGDASISGNVSADSSGSTGSQDGGVTPNVPPKIPIGGDANISGSISAGGSGSTDFQNEAVTPNMPPTISKPPAEMKPGATVSGGSDSGSLSPVGPSTLPVKSLDLSGRYKTGAEQNGKSNRCKCRNKKNKEI</sequence>
<dbReference type="PROSITE" id="PS50041">
    <property type="entry name" value="C_TYPE_LECTIN_2"/>
    <property type="match status" value="2"/>
</dbReference>
<feature type="compositionally biased region" description="Polar residues" evidence="2">
    <location>
        <begin position="435"/>
        <end position="458"/>
    </location>
</feature>
<feature type="chain" id="PRO_5040343084" description="C-type lectin domain-containing protein" evidence="3">
    <location>
        <begin position="27"/>
        <end position="736"/>
    </location>
</feature>
<dbReference type="InterPro" id="IPR016186">
    <property type="entry name" value="C-type_lectin-like/link_sf"/>
</dbReference>
<feature type="region of interest" description="Disordered" evidence="2">
    <location>
        <begin position="293"/>
        <end position="736"/>
    </location>
</feature>
<evidence type="ECO:0000313" key="5">
    <source>
        <dbReference type="EMBL" id="CAH1284031.1"/>
    </source>
</evidence>
<dbReference type="Pfam" id="PF00059">
    <property type="entry name" value="Lectin_C"/>
    <property type="match status" value="2"/>
</dbReference>
<keyword evidence="3" id="KW-0732">Signal</keyword>
<accession>A0A9P0DU62</accession>
<feature type="domain" description="C-type lectin" evidence="4">
    <location>
        <begin position="47"/>
        <end position="157"/>
    </location>
</feature>
<dbReference type="InterPro" id="IPR001304">
    <property type="entry name" value="C-type_lectin-like"/>
</dbReference>
<organism evidence="5 6">
    <name type="scientific">Diabrotica balteata</name>
    <name type="common">Banded cucumber beetle</name>
    <dbReference type="NCBI Taxonomy" id="107213"/>
    <lineage>
        <taxon>Eukaryota</taxon>
        <taxon>Metazoa</taxon>
        <taxon>Ecdysozoa</taxon>
        <taxon>Arthropoda</taxon>
        <taxon>Hexapoda</taxon>
        <taxon>Insecta</taxon>
        <taxon>Pterygota</taxon>
        <taxon>Neoptera</taxon>
        <taxon>Endopterygota</taxon>
        <taxon>Coleoptera</taxon>
        <taxon>Polyphaga</taxon>
        <taxon>Cucujiformia</taxon>
        <taxon>Chrysomeloidea</taxon>
        <taxon>Chrysomelidae</taxon>
        <taxon>Galerucinae</taxon>
        <taxon>Diabroticina</taxon>
        <taxon>Diabroticites</taxon>
        <taxon>Diabrotica</taxon>
    </lineage>
</organism>
<dbReference type="SMART" id="SM00034">
    <property type="entry name" value="CLECT"/>
    <property type="match status" value="2"/>
</dbReference>
<feature type="compositionally biased region" description="Polar residues" evidence="2">
    <location>
        <begin position="293"/>
        <end position="380"/>
    </location>
</feature>
<evidence type="ECO:0000256" key="1">
    <source>
        <dbReference type="ARBA" id="ARBA00023157"/>
    </source>
</evidence>
<feature type="compositionally biased region" description="Basic residues" evidence="2">
    <location>
        <begin position="724"/>
        <end position="736"/>
    </location>
</feature>
<evidence type="ECO:0000256" key="3">
    <source>
        <dbReference type="SAM" id="SignalP"/>
    </source>
</evidence>
<evidence type="ECO:0000313" key="6">
    <source>
        <dbReference type="Proteomes" id="UP001153709"/>
    </source>
</evidence>
<feature type="compositionally biased region" description="Low complexity" evidence="2">
    <location>
        <begin position="544"/>
        <end position="560"/>
    </location>
</feature>